<evidence type="ECO:0000313" key="2">
    <source>
        <dbReference type="Proteomes" id="UP000188388"/>
    </source>
</evidence>
<gene>
    <name evidence="1" type="ORF">BQ8794_240047</name>
</gene>
<dbReference type="InterPro" id="IPR015943">
    <property type="entry name" value="WD40/YVTN_repeat-like_dom_sf"/>
</dbReference>
<protein>
    <submittedName>
        <fullName evidence="1">Uncharacterized protein</fullName>
    </submittedName>
</protein>
<sequence length="395" mass="42757">MPSRQPVTPFPSWPPYGNIPKAHREGYWFNELVGTFEASMKYLWLALLTSLVLGHSTQPGSSQPLELRPASTEFARAQMVDWIDSETFVVGRWDGSVSVFRTQRAGEWTPVLLQTQATAGGAGVELVVALDERTILYSNGENELALWGRTGKGAFDAPLPIGYDVTYGVANSATQFHYLGDDLVVTGHANGFALVWKRNYQSLTLLRAVDLKSANPIPSPYPLKNIRGLAAWKGDLVLSGSEDGDIVAFSVTTGKERFRQRYSATAQRGINAISEIDGQLLVVNCSVGAADKNLWLYEVTDAGLTLTSSLNLIRDATRPQVFDFDGDLFEAHGKVRFVASTEEGLMWRGVVKAGVLEVDAFATVAPSGGASLDVNDTTGGIVAVAYDVMLFEGGN</sequence>
<organism evidence="1 2">
    <name type="scientific">Mesorhizobium prunaredense</name>
    <dbReference type="NCBI Taxonomy" id="1631249"/>
    <lineage>
        <taxon>Bacteria</taxon>
        <taxon>Pseudomonadati</taxon>
        <taxon>Pseudomonadota</taxon>
        <taxon>Alphaproteobacteria</taxon>
        <taxon>Hyphomicrobiales</taxon>
        <taxon>Phyllobacteriaceae</taxon>
        <taxon>Mesorhizobium</taxon>
    </lineage>
</organism>
<name>A0A1R3V995_9HYPH</name>
<proteinExistence type="predicted"/>
<evidence type="ECO:0000313" key="1">
    <source>
        <dbReference type="EMBL" id="SIT55840.1"/>
    </source>
</evidence>
<reference evidence="2" key="1">
    <citation type="submission" date="2017-01" db="EMBL/GenBank/DDBJ databases">
        <authorList>
            <person name="Brunel B."/>
        </authorList>
    </citation>
    <scope>NUCLEOTIDE SEQUENCE [LARGE SCALE GENOMIC DNA]</scope>
</reference>
<dbReference type="AlphaFoldDB" id="A0A1R3V995"/>
<dbReference type="STRING" id="1631249.BQ8794_240047"/>
<dbReference type="Gene3D" id="2.130.10.10">
    <property type="entry name" value="YVTN repeat-like/Quinoprotein amine dehydrogenase"/>
    <property type="match status" value="1"/>
</dbReference>
<dbReference type="SUPFAM" id="SSF50978">
    <property type="entry name" value="WD40 repeat-like"/>
    <property type="match status" value="1"/>
</dbReference>
<keyword evidence="2" id="KW-1185">Reference proteome</keyword>
<accession>A0A1R3V995</accession>
<dbReference type="EMBL" id="FTPD01000017">
    <property type="protein sequence ID" value="SIT55840.1"/>
    <property type="molecule type" value="Genomic_DNA"/>
</dbReference>
<dbReference type="Proteomes" id="UP000188388">
    <property type="component" value="Unassembled WGS sequence"/>
</dbReference>
<dbReference type="InterPro" id="IPR036322">
    <property type="entry name" value="WD40_repeat_dom_sf"/>
</dbReference>